<feature type="domain" description="Class II aldolase/adducin N-terminal" evidence="3">
    <location>
        <begin position="6"/>
        <end position="182"/>
    </location>
</feature>
<dbReference type="Gene3D" id="3.40.225.10">
    <property type="entry name" value="Class II aldolase/adducin N-terminal domain"/>
    <property type="match status" value="1"/>
</dbReference>
<keyword evidence="1" id="KW-0479">Metal-binding</keyword>
<name>A0ABV3DQB9_9ACTN</name>
<dbReference type="InterPro" id="IPR036409">
    <property type="entry name" value="Aldolase_II/adducin_N_sf"/>
</dbReference>
<sequence length="207" mass="22056">MEEARAELCAYGRRAVGERYVVGSSGNLSVREGDLVAVTPSGVPLDRMAPGDCPVVDLAGKVVEGAHAPSSETPMHLALYEAAPDARAVVHTHSVFGAVVSTTRTALPAIHYNVLLFGGHDVRVAEYATYGTPELARNVRAALHGGRHAALLANHGGVTLGTDLDEAFERTRILEWLCEVYVRACGMGGPRLLSTDELADVERRMTI</sequence>
<dbReference type="SUPFAM" id="SSF53639">
    <property type="entry name" value="AraD/HMP-PK domain-like"/>
    <property type="match status" value="1"/>
</dbReference>
<keyword evidence="5" id="KW-1185">Reference proteome</keyword>
<accession>A0ABV3DQB9</accession>
<dbReference type="PANTHER" id="PTHR22789">
    <property type="entry name" value="FUCULOSE PHOSPHATE ALDOLASE"/>
    <property type="match status" value="1"/>
</dbReference>
<protein>
    <submittedName>
        <fullName evidence="4">Class II aldolase/adducin family protein</fullName>
    </submittedName>
</protein>
<dbReference type="RefSeq" id="WP_358360606.1">
    <property type="nucleotide sequence ID" value="NZ_JBEZFP010000105.1"/>
</dbReference>
<dbReference type="Proteomes" id="UP001551482">
    <property type="component" value="Unassembled WGS sequence"/>
</dbReference>
<evidence type="ECO:0000259" key="3">
    <source>
        <dbReference type="SMART" id="SM01007"/>
    </source>
</evidence>
<dbReference type="InterPro" id="IPR001303">
    <property type="entry name" value="Aldolase_II/adducin_N"/>
</dbReference>
<dbReference type="Pfam" id="PF00596">
    <property type="entry name" value="Aldolase_II"/>
    <property type="match status" value="1"/>
</dbReference>
<dbReference type="SMART" id="SM01007">
    <property type="entry name" value="Aldolase_II"/>
    <property type="match status" value="1"/>
</dbReference>
<proteinExistence type="predicted"/>
<evidence type="ECO:0000313" key="5">
    <source>
        <dbReference type="Proteomes" id="UP001551482"/>
    </source>
</evidence>
<organism evidence="4 5">
    <name type="scientific">Streptodolium elevatio</name>
    <dbReference type="NCBI Taxonomy" id="3157996"/>
    <lineage>
        <taxon>Bacteria</taxon>
        <taxon>Bacillati</taxon>
        <taxon>Actinomycetota</taxon>
        <taxon>Actinomycetes</taxon>
        <taxon>Kitasatosporales</taxon>
        <taxon>Streptomycetaceae</taxon>
        <taxon>Streptodolium</taxon>
    </lineage>
</organism>
<dbReference type="EMBL" id="JBEZFP010000105">
    <property type="protein sequence ID" value="MEU8137943.1"/>
    <property type="molecule type" value="Genomic_DNA"/>
</dbReference>
<gene>
    <name evidence="4" type="ORF">AB0C36_31095</name>
</gene>
<evidence type="ECO:0000256" key="2">
    <source>
        <dbReference type="ARBA" id="ARBA00023239"/>
    </source>
</evidence>
<reference evidence="4 5" key="1">
    <citation type="submission" date="2024-06" db="EMBL/GenBank/DDBJ databases">
        <title>The Natural Products Discovery Center: Release of the First 8490 Sequenced Strains for Exploring Actinobacteria Biosynthetic Diversity.</title>
        <authorList>
            <person name="Kalkreuter E."/>
            <person name="Kautsar S.A."/>
            <person name="Yang D."/>
            <person name="Bader C.D."/>
            <person name="Teijaro C.N."/>
            <person name="Fluegel L."/>
            <person name="Davis C.M."/>
            <person name="Simpson J.R."/>
            <person name="Lauterbach L."/>
            <person name="Steele A.D."/>
            <person name="Gui C."/>
            <person name="Meng S."/>
            <person name="Li G."/>
            <person name="Viehrig K."/>
            <person name="Ye F."/>
            <person name="Su P."/>
            <person name="Kiefer A.F."/>
            <person name="Nichols A."/>
            <person name="Cepeda A.J."/>
            <person name="Yan W."/>
            <person name="Fan B."/>
            <person name="Jiang Y."/>
            <person name="Adhikari A."/>
            <person name="Zheng C.-J."/>
            <person name="Schuster L."/>
            <person name="Cowan T.M."/>
            <person name="Smanski M.J."/>
            <person name="Chevrette M.G."/>
            <person name="De Carvalho L.P.S."/>
            <person name="Shen B."/>
        </authorList>
    </citation>
    <scope>NUCLEOTIDE SEQUENCE [LARGE SCALE GENOMIC DNA]</scope>
    <source>
        <strain evidence="4 5">NPDC048946</strain>
    </source>
</reference>
<evidence type="ECO:0000313" key="4">
    <source>
        <dbReference type="EMBL" id="MEU8137943.1"/>
    </source>
</evidence>
<dbReference type="InterPro" id="IPR050197">
    <property type="entry name" value="Aldolase_class_II_sugar_metab"/>
</dbReference>
<dbReference type="PANTHER" id="PTHR22789:SF0">
    <property type="entry name" value="3-OXO-TETRONATE 4-PHOSPHATE DECARBOXYLASE-RELATED"/>
    <property type="match status" value="1"/>
</dbReference>
<evidence type="ECO:0000256" key="1">
    <source>
        <dbReference type="ARBA" id="ARBA00022723"/>
    </source>
</evidence>
<keyword evidence="2" id="KW-0456">Lyase</keyword>
<comment type="caution">
    <text evidence="4">The sequence shown here is derived from an EMBL/GenBank/DDBJ whole genome shotgun (WGS) entry which is preliminary data.</text>
</comment>